<dbReference type="Gene3D" id="3.30.1360.40">
    <property type="match status" value="1"/>
</dbReference>
<comment type="subcellular location">
    <subcellularLocation>
        <location evidence="9">Cytoplasm</location>
    </subcellularLocation>
</comment>
<sequence length="827" mass="92265">MEENSTSLERIQRVDIEDQMKSAYIDYAMSVIVSRALPDVRDGLKPVHRRVLFGMQGLGLPHTAQTKKSARIVGEVLGKYHPHGDSSVYDAMVRMAQPWSLRYPLVTGQGNFGSVDGDSPAAMRYTEAKLARIADDVLKDLDKDTVDFTPNFDESLQEPTVLPTRIPLLLVNGSSGIAVGMATNMAPHNLAEIVDATCAYIDNRDIPVEDLLQYVKGPDFPTGAMIYGTDGVRDALLTGRGRVVVRSRAEIEETASGRSCIVITEIPYQVNKEEMIRRIAEMVNEKKLEGISYINDESNRKGMRIVIILKKDAVANVVLNHLYHHTQLQTSFPVNNIALVDGRPKLLNLKDLIVHFVAHRHEVILRRSRFELKKAQDRIHILEGLLIGLDHIDEVIRIIRGSENAPQAVSRLMEQIGLTEIQAQALVDLRLRALTHLERDKIQAEYDELAKLIDYLQRLLVDESMQYGVIKDELVEVKEKYDDGRRTEIVPNAEEFTPEDFYPDDDVVITISHLGYIKRTNLAEYRAQKRGGKGAKGSATRDEDFIEHLFNTTMHHTLLFFTESGRCYWLKGYEVPEGARDSKGRTLQNLISISPDDKVRAIINVRQLDDPDYTSSHYVVMCTRCGVVKKTLLSEYSRPRSTGIIAVNIREQDQLLEAVLTDGQGELMLASRHGQAVRFNEDALRALGRNSTGVIGMRLEGNDQVVGMVAVQPGEERTLLVVSDSGFCKRSPIDEYRKTNRGSKGVKTLNVAKAGEVVGISLVSEDEDLMIISRNGVIIRFPVAQTHVASRNTKGVHCIALGKGDTIASISPVASGTNEEEEVEVDE</sequence>
<dbReference type="PANTHER" id="PTHR43493:SF5">
    <property type="entry name" value="DNA GYRASE SUBUNIT A, CHLOROPLASTIC_MITOCHONDRIAL"/>
    <property type="match status" value="1"/>
</dbReference>
<dbReference type="GO" id="GO:0034335">
    <property type="term" value="F:DNA negative supercoiling activity"/>
    <property type="evidence" value="ECO:0007669"/>
    <property type="project" value="UniProtKB-ARBA"/>
</dbReference>
<comment type="function">
    <text evidence="9">A type II topoisomerase that negatively supercoils closed circular double-stranded (ds) DNA in an ATP-dependent manner to modulate DNA topology and maintain chromosomes in an underwound state. Negative supercoiling favors strand separation, and DNA replication, transcription, recombination and repair, all of which involve strand separation. Also able to catalyze the interconversion of other topological isomers of dsDNA rings, including catenanes and knotted rings. Type II topoisomerases break and join 2 DNA strands simultaneously in an ATP-dependent manner.</text>
</comment>
<keyword evidence="6 9" id="KW-0238">DNA-binding</keyword>
<dbReference type="NCBIfam" id="NF004043">
    <property type="entry name" value="PRK05560.1"/>
    <property type="match status" value="1"/>
</dbReference>
<evidence type="ECO:0000313" key="12">
    <source>
        <dbReference type="EMBL" id="KQM09611.1"/>
    </source>
</evidence>
<dbReference type="Gene3D" id="3.90.199.10">
    <property type="entry name" value="Topoisomerase II, domain 5"/>
    <property type="match status" value="1"/>
</dbReference>
<evidence type="ECO:0000259" key="11">
    <source>
        <dbReference type="PROSITE" id="PS52040"/>
    </source>
</evidence>
<dbReference type="Proteomes" id="UP000054172">
    <property type="component" value="Unassembled WGS sequence"/>
</dbReference>
<gene>
    <name evidence="9" type="primary">gyrA</name>
    <name evidence="12" type="ORF">AL399_00775</name>
</gene>
<feature type="domain" description="Topo IIA-type catalytic" evidence="11">
    <location>
        <begin position="37"/>
        <end position="501"/>
    </location>
</feature>
<evidence type="ECO:0000256" key="10">
    <source>
        <dbReference type="PROSITE-ProRule" id="PRU01384"/>
    </source>
</evidence>
<dbReference type="FunFam" id="2.120.10.90:FF:000005">
    <property type="entry name" value="DNA topoisomerase 4 subunit A"/>
    <property type="match status" value="1"/>
</dbReference>
<dbReference type="GO" id="GO:0005524">
    <property type="term" value="F:ATP binding"/>
    <property type="evidence" value="ECO:0007669"/>
    <property type="project" value="UniProtKB-UniRule"/>
</dbReference>
<dbReference type="InterPro" id="IPR006691">
    <property type="entry name" value="GyrA/parC_rep"/>
</dbReference>
<feature type="active site" description="O-(5'-phospho-DNA)-tyrosine intermediate" evidence="9 10">
    <location>
        <position position="125"/>
    </location>
</feature>
<dbReference type="GO" id="GO:0005737">
    <property type="term" value="C:cytoplasm"/>
    <property type="evidence" value="ECO:0007669"/>
    <property type="project" value="UniProtKB-SubCell"/>
</dbReference>
<dbReference type="HAMAP" id="MF_01897">
    <property type="entry name" value="GyrA"/>
    <property type="match status" value="1"/>
</dbReference>
<dbReference type="Pfam" id="PF03989">
    <property type="entry name" value="DNA_gyraseA_C"/>
    <property type="match status" value="6"/>
</dbReference>
<dbReference type="NCBIfam" id="TIGR01063">
    <property type="entry name" value="gyrA"/>
    <property type="match status" value="1"/>
</dbReference>
<dbReference type="PANTHER" id="PTHR43493">
    <property type="entry name" value="DNA GYRASE/TOPOISOMERASE SUBUNIT A"/>
    <property type="match status" value="1"/>
</dbReference>
<dbReference type="Gene3D" id="2.120.10.90">
    <property type="entry name" value="DNA gyrase/topoisomerase IV, subunit A, C-terminal"/>
    <property type="match status" value="1"/>
</dbReference>
<evidence type="ECO:0000256" key="9">
    <source>
        <dbReference type="HAMAP-Rule" id="MF_01897"/>
    </source>
</evidence>
<dbReference type="InterPro" id="IPR050220">
    <property type="entry name" value="Type_II_DNA_Topoisomerases"/>
</dbReference>
<evidence type="ECO:0000256" key="4">
    <source>
        <dbReference type="ARBA" id="ARBA00022840"/>
    </source>
</evidence>
<dbReference type="InterPro" id="IPR005743">
    <property type="entry name" value="GyrA"/>
</dbReference>
<dbReference type="NCBIfam" id="NF004044">
    <property type="entry name" value="PRK05561.1"/>
    <property type="match status" value="1"/>
</dbReference>
<comment type="subunit">
    <text evidence="8">Heterotetramer composed of ParC and ParE.</text>
</comment>
<dbReference type="Pfam" id="PF00521">
    <property type="entry name" value="DNA_topoisoIV"/>
    <property type="match status" value="1"/>
</dbReference>
<evidence type="ECO:0000256" key="7">
    <source>
        <dbReference type="ARBA" id="ARBA00023235"/>
    </source>
</evidence>
<dbReference type="GO" id="GO:0009330">
    <property type="term" value="C:DNA topoisomerase type II (double strand cut, ATP-hydrolyzing) complex"/>
    <property type="evidence" value="ECO:0007669"/>
    <property type="project" value="TreeGrafter"/>
</dbReference>
<organism evidence="12 13">
    <name type="scientific">Candidatus [Bacteroides] periocalifornicus</name>
    <dbReference type="NCBI Taxonomy" id="1702214"/>
    <lineage>
        <taxon>Bacteria</taxon>
        <taxon>Pseudomonadati</taxon>
        <taxon>Bacteroidota</taxon>
    </lineage>
</organism>
<dbReference type="CDD" id="cd00187">
    <property type="entry name" value="TOP4c"/>
    <property type="match status" value="1"/>
</dbReference>
<evidence type="ECO:0000256" key="1">
    <source>
        <dbReference type="ARBA" id="ARBA00000185"/>
    </source>
</evidence>
<keyword evidence="5 9" id="KW-0799">Topoisomerase</keyword>
<comment type="similarity">
    <text evidence="2 9">Belongs to the type II topoisomerase GyrA/ParC subunit family.</text>
</comment>
<keyword evidence="7 9" id="KW-0413">Isomerase</keyword>
<dbReference type="InterPro" id="IPR013760">
    <property type="entry name" value="Topo_IIA-like_dom_sf"/>
</dbReference>
<dbReference type="GO" id="GO:0006265">
    <property type="term" value="P:DNA topological change"/>
    <property type="evidence" value="ECO:0007669"/>
    <property type="project" value="UniProtKB-UniRule"/>
</dbReference>
<dbReference type="EC" id="5.6.2.2" evidence="9"/>
<evidence type="ECO:0000256" key="5">
    <source>
        <dbReference type="ARBA" id="ARBA00023029"/>
    </source>
</evidence>
<dbReference type="PATRIC" id="fig|1702214.3.peg.803"/>
<name>A0A0Q4B9F6_9BACT</name>
<reference evidence="12" key="1">
    <citation type="submission" date="2015-08" db="EMBL/GenBank/DDBJ databases">
        <title>Candidatus Bacteriodes Periocalifornicus.</title>
        <authorList>
            <person name="McLean J.S."/>
            <person name="Kelley S."/>
        </authorList>
    </citation>
    <scope>NUCLEOTIDE SEQUENCE [LARGE SCALE GENOMIC DNA]</scope>
    <source>
        <strain evidence="12">12B</strain>
    </source>
</reference>
<keyword evidence="3 9" id="KW-0547">Nucleotide-binding</keyword>
<evidence type="ECO:0000256" key="8">
    <source>
        <dbReference type="ARBA" id="ARBA00063644"/>
    </source>
</evidence>
<keyword evidence="4 9" id="KW-0067">ATP-binding</keyword>
<accession>A0A0Q4B9F6</accession>
<dbReference type="PROSITE" id="PS52040">
    <property type="entry name" value="TOPO_IIA"/>
    <property type="match status" value="1"/>
</dbReference>
<dbReference type="GO" id="GO:0005694">
    <property type="term" value="C:chromosome"/>
    <property type="evidence" value="ECO:0007669"/>
    <property type="project" value="InterPro"/>
</dbReference>
<dbReference type="InterPro" id="IPR002205">
    <property type="entry name" value="Topo_IIA_dom_A"/>
</dbReference>
<dbReference type="STRING" id="1702214.AL399_00775"/>
<keyword evidence="13" id="KW-1185">Reference proteome</keyword>
<comment type="subunit">
    <text evidence="9">Heterotetramer, composed of two GyrA and two GyrB chains. In the heterotetramer, GyrA contains the active site tyrosine that forms a transient covalent intermediate with DNA, while GyrB binds cofactors and catalyzes ATP hydrolysis.</text>
</comment>
<dbReference type="SMART" id="SM00434">
    <property type="entry name" value="TOP4c"/>
    <property type="match status" value="1"/>
</dbReference>
<dbReference type="InterPro" id="IPR013758">
    <property type="entry name" value="Topo_IIA_A/C_ab"/>
</dbReference>
<dbReference type="Gene3D" id="1.10.268.10">
    <property type="entry name" value="Topoisomerase, domain 3"/>
    <property type="match status" value="1"/>
</dbReference>
<comment type="catalytic activity">
    <reaction evidence="1 9 10">
        <text>ATP-dependent breakage, passage and rejoining of double-stranded DNA.</text>
        <dbReference type="EC" id="5.6.2.2"/>
    </reaction>
</comment>
<dbReference type="FunFam" id="3.90.199.10:FF:000001">
    <property type="entry name" value="DNA gyrase subunit A"/>
    <property type="match status" value="1"/>
</dbReference>
<dbReference type="EMBL" id="LIIK01000002">
    <property type="protein sequence ID" value="KQM09611.1"/>
    <property type="molecule type" value="Genomic_DNA"/>
</dbReference>
<evidence type="ECO:0000313" key="13">
    <source>
        <dbReference type="Proteomes" id="UP000054172"/>
    </source>
</evidence>
<evidence type="ECO:0000256" key="6">
    <source>
        <dbReference type="ARBA" id="ARBA00023125"/>
    </source>
</evidence>
<dbReference type="AlphaFoldDB" id="A0A0Q4B9F6"/>
<keyword evidence="9" id="KW-0963">Cytoplasm</keyword>
<dbReference type="SUPFAM" id="SSF101904">
    <property type="entry name" value="GyrA/ParC C-terminal domain-like"/>
    <property type="match status" value="1"/>
</dbReference>
<dbReference type="SUPFAM" id="SSF56719">
    <property type="entry name" value="Type II DNA topoisomerase"/>
    <property type="match status" value="1"/>
</dbReference>
<dbReference type="FunFam" id="3.30.1360.40:FF:000002">
    <property type="entry name" value="DNA gyrase subunit A"/>
    <property type="match status" value="1"/>
</dbReference>
<dbReference type="GO" id="GO:0003677">
    <property type="term" value="F:DNA binding"/>
    <property type="evidence" value="ECO:0007669"/>
    <property type="project" value="UniProtKB-UniRule"/>
</dbReference>
<dbReference type="GO" id="GO:0006261">
    <property type="term" value="P:DNA-templated DNA replication"/>
    <property type="evidence" value="ECO:0007669"/>
    <property type="project" value="UniProtKB-UniRule"/>
</dbReference>
<dbReference type="FunFam" id="1.10.268.10:FF:000001">
    <property type="entry name" value="DNA gyrase subunit A"/>
    <property type="match status" value="1"/>
</dbReference>
<feature type="short sequence motif" description="GyrA-box" evidence="9">
    <location>
        <begin position="528"/>
        <end position="534"/>
    </location>
</feature>
<dbReference type="InterPro" id="IPR035516">
    <property type="entry name" value="Gyrase/topoIV_suA_C"/>
</dbReference>
<comment type="caution">
    <text evidence="12">The sequence shown here is derived from an EMBL/GenBank/DDBJ whole genome shotgun (WGS) entry which is preliminary data.</text>
</comment>
<dbReference type="InterPro" id="IPR013757">
    <property type="entry name" value="Topo_IIA_A_a_sf"/>
</dbReference>
<evidence type="ECO:0000256" key="3">
    <source>
        <dbReference type="ARBA" id="ARBA00022741"/>
    </source>
</evidence>
<evidence type="ECO:0000256" key="2">
    <source>
        <dbReference type="ARBA" id="ARBA00008263"/>
    </source>
</evidence>
<protein>
    <recommendedName>
        <fullName evidence="9">DNA gyrase subunit A</fullName>
        <ecNumber evidence="9">5.6.2.2</ecNumber>
    </recommendedName>
</protein>
<comment type="miscellaneous">
    <text evidence="9">Few gyrases are as efficient as E.coli at forming negative supercoils. Not all organisms have 2 type II topoisomerases; in organisms with a single type II topoisomerase this enzyme also has to decatenate newly replicated chromosomes.</text>
</comment>
<proteinExistence type="inferred from homology"/>